<feature type="region of interest" description="Disordered" evidence="1">
    <location>
        <begin position="43"/>
        <end position="62"/>
    </location>
</feature>
<evidence type="ECO:0000313" key="2">
    <source>
        <dbReference type="EMBL" id="OJH33483.1"/>
    </source>
</evidence>
<dbReference type="AlphaFoldDB" id="A0A1L9AU77"/>
<accession>A0A1L9AU77</accession>
<dbReference type="EMBL" id="MPIN01000036">
    <property type="protein sequence ID" value="OJH33483.1"/>
    <property type="molecule type" value="Genomic_DNA"/>
</dbReference>
<organism evidence="2 3">
    <name type="scientific">Cystobacter ferrugineus</name>
    <dbReference type="NCBI Taxonomy" id="83449"/>
    <lineage>
        <taxon>Bacteria</taxon>
        <taxon>Pseudomonadati</taxon>
        <taxon>Myxococcota</taxon>
        <taxon>Myxococcia</taxon>
        <taxon>Myxococcales</taxon>
        <taxon>Cystobacterineae</taxon>
        <taxon>Archangiaceae</taxon>
        <taxon>Cystobacter</taxon>
    </lineage>
</organism>
<sequence length="93" mass="9765">MRALLKASLHRIQALLDRWDLAALGALPQDTLEALYLSFARARPPGPDDAAPGEDSNPSSVSGLTLLGRMCPQCAPPAGIGTEHEGTGWDETG</sequence>
<protein>
    <submittedName>
        <fullName evidence="2">Uncharacterized protein</fullName>
    </submittedName>
</protein>
<proteinExistence type="predicted"/>
<dbReference type="Proteomes" id="UP000182229">
    <property type="component" value="Unassembled WGS sequence"/>
</dbReference>
<reference evidence="2 3" key="2">
    <citation type="submission" date="2016-12" db="EMBL/GenBank/DDBJ databases">
        <title>Draft Genome Sequence of Cystobacter ferrugineus Strain Cbfe23.</title>
        <authorList>
            <person name="Akbar S."/>
            <person name="Dowd S.E."/>
            <person name="Stevens D.C."/>
        </authorList>
    </citation>
    <scope>NUCLEOTIDE SEQUENCE [LARGE SCALE GENOMIC DNA]</scope>
    <source>
        <strain evidence="2 3">Cbfe23</strain>
    </source>
</reference>
<dbReference type="RefSeq" id="WP_071905490.1">
    <property type="nucleotide sequence ID" value="NZ_MPIN01000036.1"/>
</dbReference>
<gene>
    <name evidence="2" type="ORF">BON30_48565</name>
</gene>
<keyword evidence="3" id="KW-1185">Reference proteome</keyword>
<evidence type="ECO:0000256" key="1">
    <source>
        <dbReference type="SAM" id="MobiDB-lite"/>
    </source>
</evidence>
<name>A0A1L9AU77_9BACT</name>
<evidence type="ECO:0000313" key="3">
    <source>
        <dbReference type="Proteomes" id="UP000182229"/>
    </source>
</evidence>
<reference evidence="3" key="1">
    <citation type="submission" date="2016-11" db="EMBL/GenBank/DDBJ databases">
        <authorList>
            <person name="Shukria A."/>
            <person name="Stevens D.C."/>
        </authorList>
    </citation>
    <scope>NUCLEOTIDE SEQUENCE [LARGE SCALE GENOMIC DNA]</scope>
    <source>
        <strain evidence="3">Cbfe23</strain>
    </source>
</reference>
<comment type="caution">
    <text evidence="2">The sequence shown here is derived from an EMBL/GenBank/DDBJ whole genome shotgun (WGS) entry which is preliminary data.</text>
</comment>